<dbReference type="GO" id="GO:0046872">
    <property type="term" value="F:metal ion binding"/>
    <property type="evidence" value="ECO:0007669"/>
    <property type="project" value="UniProtKB-KW"/>
</dbReference>
<evidence type="ECO:0000313" key="5">
    <source>
        <dbReference type="EMBL" id="CAB9526768.1"/>
    </source>
</evidence>
<dbReference type="Pfam" id="PF13359">
    <property type="entry name" value="DDE_Tnp_4"/>
    <property type="match status" value="1"/>
</dbReference>
<keyword evidence="2" id="KW-0479">Metal-binding</keyword>
<dbReference type="OrthoDB" id="42907at2759"/>
<evidence type="ECO:0000259" key="4">
    <source>
        <dbReference type="Pfam" id="PF13359"/>
    </source>
</evidence>
<feature type="domain" description="DDE Tnp4" evidence="4">
    <location>
        <begin position="269"/>
        <end position="425"/>
    </location>
</feature>
<dbReference type="InterPro" id="IPR027806">
    <property type="entry name" value="HARBI1_dom"/>
</dbReference>
<evidence type="ECO:0000256" key="2">
    <source>
        <dbReference type="ARBA" id="ARBA00022723"/>
    </source>
</evidence>
<feature type="compositionally biased region" description="Basic and acidic residues" evidence="3">
    <location>
        <begin position="44"/>
        <end position="55"/>
    </location>
</feature>
<keyword evidence="6" id="KW-1185">Reference proteome</keyword>
<dbReference type="PANTHER" id="PTHR47150:SF5">
    <property type="entry name" value="OS07G0546750 PROTEIN"/>
    <property type="match status" value="1"/>
</dbReference>
<proteinExistence type="predicted"/>
<dbReference type="EMBL" id="CAICTM010001882">
    <property type="protein sequence ID" value="CAB9526768.1"/>
    <property type="molecule type" value="Genomic_DNA"/>
</dbReference>
<reference evidence="5" key="1">
    <citation type="submission" date="2020-06" db="EMBL/GenBank/DDBJ databases">
        <authorList>
            <consortium name="Plant Systems Biology data submission"/>
        </authorList>
    </citation>
    <scope>NUCLEOTIDE SEQUENCE</scope>
    <source>
        <strain evidence="5">D6</strain>
    </source>
</reference>
<accession>A0A9N8HXW8</accession>
<evidence type="ECO:0000256" key="3">
    <source>
        <dbReference type="SAM" id="MobiDB-lite"/>
    </source>
</evidence>
<comment type="cofactor">
    <cofactor evidence="1">
        <name>a divalent metal cation</name>
        <dbReference type="ChEBI" id="CHEBI:60240"/>
    </cofactor>
</comment>
<evidence type="ECO:0000256" key="1">
    <source>
        <dbReference type="ARBA" id="ARBA00001968"/>
    </source>
</evidence>
<dbReference type="PANTHER" id="PTHR47150">
    <property type="entry name" value="OS12G0169200 PROTEIN"/>
    <property type="match status" value="1"/>
</dbReference>
<feature type="region of interest" description="Disordered" evidence="3">
    <location>
        <begin position="44"/>
        <end position="63"/>
    </location>
</feature>
<gene>
    <name evidence="5" type="ORF">SEMRO_1884_G303490.1</name>
</gene>
<name>A0A9N8HXW8_9STRA</name>
<protein>
    <submittedName>
        <fullName evidence="5">Plant transposon protein</fullName>
    </submittedName>
</protein>
<organism evidence="5 6">
    <name type="scientific">Seminavis robusta</name>
    <dbReference type="NCBI Taxonomy" id="568900"/>
    <lineage>
        <taxon>Eukaryota</taxon>
        <taxon>Sar</taxon>
        <taxon>Stramenopiles</taxon>
        <taxon>Ochrophyta</taxon>
        <taxon>Bacillariophyta</taxon>
        <taxon>Bacillariophyceae</taxon>
        <taxon>Bacillariophycidae</taxon>
        <taxon>Naviculales</taxon>
        <taxon>Naviculaceae</taxon>
        <taxon>Seminavis</taxon>
    </lineage>
</organism>
<dbReference type="Proteomes" id="UP001153069">
    <property type="component" value="Unassembled WGS sequence"/>
</dbReference>
<evidence type="ECO:0000313" key="6">
    <source>
        <dbReference type="Proteomes" id="UP001153069"/>
    </source>
</evidence>
<comment type="caution">
    <text evidence="5">The sequence shown here is derived from an EMBL/GenBank/DDBJ whole genome shotgun (WGS) entry which is preliminary data.</text>
</comment>
<sequence>MEIEDSDSVDGSNNISLASCFKENGEIDIARYLQYATQEDALADKEESDISRRLQEEDDDGMTVMSTVAEEEKTTSTEGRKRRMKSLKPYYFNEAGEKVTLRPRQTVWYLMYVVSPSLDCHKFNKKFRRRFRMPYPECLRLLGWAGAAEELTRWKLGSKDAAGTAASPLELMVLAALRYLGRGLTFDDLEEYTAINEETHRQFFHRFITWGSGWLFDKFVIMPTTEEDYNKHRKEFDAGCLPGAGFSTDATNVIMWRCSHNLRQANLGFKQSTPARTYNLTCNHRRRILHTTRGHPSRWNDKTLAHFDEFMTKLHDGEILQDVSFTLFSWEGEVGKSPLEATKYSGAWGLVDNGYHKWACTQAPAKHNLHRAEERLSEWIESFRKDSECTIGILKGRWRVLKTGIRLDGPEAADKMWLTCCALHNMLLESDGLDEEWVGGVGDNDANEMRHHAPFAISRTKNCRVSEVEHTRTMRWNKREDAEL</sequence>
<dbReference type="AlphaFoldDB" id="A0A9N8HXW8"/>